<dbReference type="GO" id="GO:0003677">
    <property type="term" value="F:DNA binding"/>
    <property type="evidence" value="ECO:0007669"/>
    <property type="project" value="UniProtKB-KW"/>
</dbReference>
<dbReference type="InterPro" id="IPR013849">
    <property type="entry name" value="DNA_helicase_Holl-junc_RuvA_I"/>
</dbReference>
<dbReference type="SUPFAM" id="SSF47781">
    <property type="entry name" value="RuvA domain 2-like"/>
    <property type="match status" value="1"/>
</dbReference>
<name>X1CQ08_9ZZZZ</name>
<feature type="domain" description="Helix-hairpin-helix DNA-binding motif class 1" evidence="5">
    <location>
        <begin position="73"/>
        <end position="92"/>
    </location>
</feature>
<evidence type="ECO:0000256" key="1">
    <source>
        <dbReference type="ARBA" id="ARBA00022490"/>
    </source>
</evidence>
<dbReference type="InterPro" id="IPR011114">
    <property type="entry name" value="RuvA_C"/>
</dbReference>
<dbReference type="InterPro" id="IPR003583">
    <property type="entry name" value="Hlx-hairpin-Hlx_DNA-bd_motif"/>
</dbReference>
<dbReference type="Pfam" id="PF14520">
    <property type="entry name" value="HHH_5"/>
    <property type="match status" value="1"/>
</dbReference>
<dbReference type="CDD" id="cd14332">
    <property type="entry name" value="UBA_RuvA_C"/>
    <property type="match status" value="1"/>
</dbReference>
<dbReference type="GO" id="GO:0006281">
    <property type="term" value="P:DNA repair"/>
    <property type="evidence" value="ECO:0007669"/>
    <property type="project" value="UniProtKB-KW"/>
</dbReference>
<dbReference type="Gene3D" id="1.10.150.20">
    <property type="entry name" value="5' to 3' exonuclease, C-terminal subdomain"/>
    <property type="match status" value="1"/>
</dbReference>
<evidence type="ECO:0000256" key="3">
    <source>
        <dbReference type="ARBA" id="ARBA00023125"/>
    </source>
</evidence>
<dbReference type="GO" id="GO:0009379">
    <property type="term" value="C:Holliday junction helicase complex"/>
    <property type="evidence" value="ECO:0007669"/>
    <property type="project" value="InterPro"/>
</dbReference>
<evidence type="ECO:0000313" key="6">
    <source>
        <dbReference type="EMBL" id="GAG86356.1"/>
    </source>
</evidence>
<dbReference type="SUPFAM" id="SSF50249">
    <property type="entry name" value="Nucleic acid-binding proteins"/>
    <property type="match status" value="1"/>
</dbReference>
<feature type="non-terminal residue" evidence="6">
    <location>
        <position position="177"/>
    </location>
</feature>
<dbReference type="GO" id="GO:0009378">
    <property type="term" value="F:four-way junction helicase activity"/>
    <property type="evidence" value="ECO:0007669"/>
    <property type="project" value="InterPro"/>
</dbReference>
<accession>X1CQ08</accession>
<comment type="caution">
    <text evidence="6">The sequence shown here is derived from an EMBL/GenBank/DDBJ whole genome shotgun (WGS) entry which is preliminary data.</text>
</comment>
<reference evidence="6" key="1">
    <citation type="journal article" date="2014" name="Front. Microbiol.">
        <title>High frequency of phylogenetically diverse reductive dehalogenase-homologous genes in deep subseafloor sedimentary metagenomes.</title>
        <authorList>
            <person name="Kawai M."/>
            <person name="Futagami T."/>
            <person name="Toyoda A."/>
            <person name="Takaki Y."/>
            <person name="Nishi S."/>
            <person name="Hori S."/>
            <person name="Arai W."/>
            <person name="Tsubouchi T."/>
            <person name="Morono Y."/>
            <person name="Uchiyama I."/>
            <person name="Ito T."/>
            <person name="Fujiyama A."/>
            <person name="Inagaki F."/>
            <person name="Takami H."/>
        </authorList>
    </citation>
    <scope>NUCLEOTIDE SEQUENCE</scope>
    <source>
        <strain evidence="6">Expedition CK06-06</strain>
    </source>
</reference>
<dbReference type="InterPro" id="IPR000085">
    <property type="entry name" value="RuvA"/>
</dbReference>
<dbReference type="AlphaFoldDB" id="X1CQ08"/>
<dbReference type="SMART" id="SM00278">
    <property type="entry name" value="HhH1"/>
    <property type="match status" value="2"/>
</dbReference>
<gene>
    <name evidence="6" type="ORF">S01H4_24533</name>
</gene>
<feature type="domain" description="Helix-hairpin-helix DNA-binding motif class 1" evidence="5">
    <location>
        <begin position="108"/>
        <end position="127"/>
    </location>
</feature>
<evidence type="ECO:0000259" key="5">
    <source>
        <dbReference type="SMART" id="SM00278"/>
    </source>
</evidence>
<dbReference type="InterPro" id="IPR012340">
    <property type="entry name" value="NA-bd_OB-fold"/>
</dbReference>
<dbReference type="InterPro" id="IPR010994">
    <property type="entry name" value="RuvA_2-like"/>
</dbReference>
<dbReference type="NCBIfam" id="TIGR00084">
    <property type="entry name" value="ruvA"/>
    <property type="match status" value="1"/>
</dbReference>
<proteinExistence type="inferred from homology"/>
<protein>
    <recommendedName>
        <fullName evidence="5">Helix-hairpin-helix DNA-binding motif class 1 domain-containing protein</fullName>
    </recommendedName>
</protein>
<keyword evidence="2" id="KW-0227">DNA damage</keyword>
<dbReference type="Pfam" id="PF01330">
    <property type="entry name" value="RuvA_N"/>
    <property type="match status" value="1"/>
</dbReference>
<dbReference type="EMBL" id="BART01011536">
    <property type="protein sequence ID" value="GAG86356.1"/>
    <property type="molecule type" value="Genomic_DNA"/>
</dbReference>
<dbReference type="GO" id="GO:0006310">
    <property type="term" value="P:DNA recombination"/>
    <property type="evidence" value="ECO:0007669"/>
    <property type="project" value="InterPro"/>
</dbReference>
<evidence type="ECO:0000256" key="2">
    <source>
        <dbReference type="ARBA" id="ARBA00022763"/>
    </source>
</evidence>
<dbReference type="Gene3D" id="2.40.50.140">
    <property type="entry name" value="Nucleic acid-binding proteins"/>
    <property type="match status" value="1"/>
</dbReference>
<dbReference type="GO" id="GO:0005524">
    <property type="term" value="F:ATP binding"/>
    <property type="evidence" value="ECO:0007669"/>
    <property type="project" value="InterPro"/>
</dbReference>
<organism evidence="6">
    <name type="scientific">marine sediment metagenome</name>
    <dbReference type="NCBI Taxonomy" id="412755"/>
    <lineage>
        <taxon>unclassified sequences</taxon>
        <taxon>metagenomes</taxon>
        <taxon>ecological metagenomes</taxon>
    </lineage>
</organism>
<sequence>MIAGLHGTLQALGSDWAIVNVGGIGFQVYMPTSTLSILGAIGKEVELHTHLHLREDNATLYGFATAEELGLFQTLIGVSGLGPKLALSMLSAMSVEKLTMAIATGSADLLAEIPGIGKKMASRLILELKGKLAAGWLGAPAAELAEENTEVLAALTSLGYSVSEATRAVASLPTSSD</sequence>
<keyword evidence="3" id="KW-0238">DNA-binding</keyword>
<dbReference type="HAMAP" id="MF_00031">
    <property type="entry name" value="DNA_HJ_migration_RuvA"/>
    <property type="match status" value="1"/>
</dbReference>
<evidence type="ECO:0000256" key="4">
    <source>
        <dbReference type="ARBA" id="ARBA00023204"/>
    </source>
</evidence>
<keyword evidence="4" id="KW-0234">DNA repair</keyword>
<keyword evidence="1" id="KW-0963">Cytoplasm</keyword>